<evidence type="ECO:0000256" key="4">
    <source>
        <dbReference type="ARBA" id="ARBA00022553"/>
    </source>
</evidence>
<evidence type="ECO:0000256" key="8">
    <source>
        <dbReference type="ARBA" id="ARBA00022989"/>
    </source>
</evidence>
<dbReference type="RefSeq" id="WP_039635341.1">
    <property type="nucleotide sequence ID" value="NZ_AYSO01000019.1"/>
</dbReference>
<organism evidence="14 15">
    <name type="scientific">Clostridium argentinense CDC 2741</name>
    <dbReference type="NCBI Taxonomy" id="1418104"/>
    <lineage>
        <taxon>Bacteria</taxon>
        <taxon>Bacillati</taxon>
        <taxon>Bacillota</taxon>
        <taxon>Clostridia</taxon>
        <taxon>Eubacteriales</taxon>
        <taxon>Clostridiaceae</taxon>
        <taxon>Clostridium</taxon>
    </lineage>
</organism>
<comment type="catalytic activity">
    <reaction evidence="1">
        <text>ATP + protein L-histidine = ADP + protein N-phospho-L-histidine.</text>
        <dbReference type="EC" id="2.7.13.3"/>
    </reaction>
</comment>
<dbReference type="SMART" id="SM00304">
    <property type="entry name" value="HAMP"/>
    <property type="match status" value="1"/>
</dbReference>
<dbReference type="Pfam" id="PF00672">
    <property type="entry name" value="HAMP"/>
    <property type="match status" value="1"/>
</dbReference>
<evidence type="ECO:0000256" key="5">
    <source>
        <dbReference type="ARBA" id="ARBA00022679"/>
    </source>
</evidence>
<dbReference type="SMART" id="SM00387">
    <property type="entry name" value="HATPase_c"/>
    <property type="match status" value="1"/>
</dbReference>
<dbReference type="FunFam" id="1.10.287.130:FF:000001">
    <property type="entry name" value="Two-component sensor histidine kinase"/>
    <property type="match status" value="1"/>
</dbReference>
<dbReference type="PROSITE" id="PS50109">
    <property type="entry name" value="HIS_KIN"/>
    <property type="match status" value="1"/>
</dbReference>
<sequence>MLKTIRGKITIGVIIASLSVLVIINIIIWGIFEKNLQTFIKNDMEKIRTITFSEMKTQYLISNNTINFNNKSELWPILNNINKQYDIYASINDDRNNYKQFTGKLLDEKYTEKIMTDSDRKSSLLYIHNEKAVFYATYAYPMYVGDNYVGTLVFQKDYLSEYKGSINLMTKIVFIQSLLFIAMILIIYFWLKKTTKSLNTLATGMTFVEQGDFSNRLEAKSNDEVASLIHHFNRMQDQIEAQMECLQLEKKKIEQLEKSSRNFFNYATHEMKTPVTAIIGYTQLLQKGEMDKEVTERAHNRIIAESKRMHTMVQNMLVVARGKERKRYTAQNFNIKELLTQIIYEFGLMFEKQKIDINLNSDDAVIFAVKEDIRTILVNLIDNGIKYSEDGRINIQCKCENNIYIIIENKCLPIPKEIKENLLEPFTKYNYGDHTQISSGLGLFICKELAEKNNAYITYKVEEGKICFMIELPFE</sequence>
<dbReference type="OrthoDB" id="9786919at2"/>
<evidence type="ECO:0000259" key="13">
    <source>
        <dbReference type="PROSITE" id="PS50885"/>
    </source>
</evidence>
<evidence type="ECO:0000313" key="15">
    <source>
        <dbReference type="Proteomes" id="UP000031366"/>
    </source>
</evidence>
<keyword evidence="9" id="KW-0902">Two-component regulatory system</keyword>
<keyword evidence="5" id="KW-0808">Transferase</keyword>
<dbReference type="InterPro" id="IPR036097">
    <property type="entry name" value="HisK_dim/P_sf"/>
</dbReference>
<keyword evidence="8 11" id="KW-1133">Transmembrane helix</keyword>
<keyword evidence="4" id="KW-0597">Phosphoprotein</keyword>
<dbReference type="SMART" id="SM00388">
    <property type="entry name" value="HisKA"/>
    <property type="match status" value="1"/>
</dbReference>
<dbReference type="CDD" id="cd06225">
    <property type="entry name" value="HAMP"/>
    <property type="match status" value="1"/>
</dbReference>
<dbReference type="InterPro" id="IPR050398">
    <property type="entry name" value="HssS/ArlS-like"/>
</dbReference>
<feature type="transmembrane region" description="Helical" evidence="11">
    <location>
        <begin position="172"/>
        <end position="191"/>
    </location>
</feature>
<dbReference type="Gene3D" id="1.10.287.130">
    <property type="match status" value="1"/>
</dbReference>
<dbReference type="Proteomes" id="UP000031366">
    <property type="component" value="Unassembled WGS sequence"/>
</dbReference>
<dbReference type="Gene3D" id="3.30.565.10">
    <property type="entry name" value="Histidine kinase-like ATPase, C-terminal domain"/>
    <property type="match status" value="1"/>
</dbReference>
<feature type="transmembrane region" description="Helical" evidence="11">
    <location>
        <begin position="12"/>
        <end position="32"/>
    </location>
</feature>
<dbReference type="PROSITE" id="PS50885">
    <property type="entry name" value="HAMP"/>
    <property type="match status" value="1"/>
</dbReference>
<evidence type="ECO:0000259" key="12">
    <source>
        <dbReference type="PROSITE" id="PS50109"/>
    </source>
</evidence>
<dbReference type="InterPro" id="IPR003594">
    <property type="entry name" value="HATPase_dom"/>
</dbReference>
<dbReference type="Gene3D" id="6.10.340.10">
    <property type="match status" value="1"/>
</dbReference>
<evidence type="ECO:0000256" key="9">
    <source>
        <dbReference type="ARBA" id="ARBA00023012"/>
    </source>
</evidence>
<reference evidence="14 15" key="1">
    <citation type="journal article" date="2015" name="Infect. Genet. Evol.">
        <title>Genomic sequences of six botulinum neurotoxin-producing strains representing three clostridial species illustrate the mobility and diversity of botulinum neurotoxin genes.</title>
        <authorList>
            <person name="Smith T.J."/>
            <person name="Hill K.K."/>
            <person name="Xie G."/>
            <person name="Foley B.T."/>
            <person name="Williamson C.H."/>
            <person name="Foster J.T."/>
            <person name="Johnson S.L."/>
            <person name="Chertkov O."/>
            <person name="Teshima H."/>
            <person name="Gibbons H.S."/>
            <person name="Johnsky L.A."/>
            <person name="Karavis M.A."/>
            <person name="Smith L.A."/>
        </authorList>
    </citation>
    <scope>NUCLEOTIDE SEQUENCE [LARGE SCALE GENOMIC DNA]</scope>
    <source>
        <strain evidence="14 15">CDC 2741</strain>
    </source>
</reference>
<dbReference type="InterPro" id="IPR003660">
    <property type="entry name" value="HAMP_dom"/>
</dbReference>
<dbReference type="CDD" id="cd00082">
    <property type="entry name" value="HisKA"/>
    <property type="match status" value="1"/>
</dbReference>
<evidence type="ECO:0000256" key="1">
    <source>
        <dbReference type="ARBA" id="ARBA00000085"/>
    </source>
</evidence>
<keyword evidence="6 11" id="KW-0812">Transmembrane</keyword>
<protein>
    <recommendedName>
        <fullName evidence="3">histidine kinase</fullName>
        <ecNumber evidence="3">2.7.13.3</ecNumber>
    </recommendedName>
</protein>
<evidence type="ECO:0000313" key="14">
    <source>
        <dbReference type="EMBL" id="KIE45372.1"/>
    </source>
</evidence>
<dbReference type="Pfam" id="PF02518">
    <property type="entry name" value="HATPase_c"/>
    <property type="match status" value="1"/>
</dbReference>
<comment type="caution">
    <text evidence="14">The sequence shown here is derived from an EMBL/GenBank/DDBJ whole genome shotgun (WGS) entry which is preliminary data.</text>
</comment>
<dbReference type="SUPFAM" id="SSF55874">
    <property type="entry name" value="ATPase domain of HSP90 chaperone/DNA topoisomerase II/histidine kinase"/>
    <property type="match status" value="1"/>
</dbReference>
<dbReference type="EC" id="2.7.13.3" evidence="3"/>
<dbReference type="AlphaFoldDB" id="A0A0C1QWL0"/>
<dbReference type="EMBL" id="AYSO01000019">
    <property type="protein sequence ID" value="KIE45372.1"/>
    <property type="molecule type" value="Genomic_DNA"/>
</dbReference>
<accession>A0A0C1QWL0</accession>
<comment type="subcellular location">
    <subcellularLocation>
        <location evidence="2">Membrane</location>
        <topology evidence="2">Multi-pass membrane protein</topology>
    </subcellularLocation>
</comment>
<gene>
    <name evidence="14" type="ORF">U732_2734</name>
</gene>
<dbReference type="PANTHER" id="PTHR45528">
    <property type="entry name" value="SENSOR HISTIDINE KINASE CPXA"/>
    <property type="match status" value="1"/>
</dbReference>
<keyword evidence="15" id="KW-1185">Reference proteome</keyword>
<dbReference type="STRING" id="29341.RSJ17_20585"/>
<evidence type="ECO:0000256" key="11">
    <source>
        <dbReference type="SAM" id="Phobius"/>
    </source>
</evidence>
<evidence type="ECO:0000256" key="6">
    <source>
        <dbReference type="ARBA" id="ARBA00022692"/>
    </source>
</evidence>
<evidence type="ECO:0000256" key="3">
    <source>
        <dbReference type="ARBA" id="ARBA00012438"/>
    </source>
</evidence>
<dbReference type="PANTHER" id="PTHR45528:SF10">
    <property type="entry name" value="METHYL-ACCEPTING CHEMOTAXIS PROTEIN"/>
    <property type="match status" value="1"/>
</dbReference>
<dbReference type="GO" id="GO:0000155">
    <property type="term" value="F:phosphorelay sensor kinase activity"/>
    <property type="evidence" value="ECO:0007669"/>
    <property type="project" value="InterPro"/>
</dbReference>
<feature type="domain" description="HAMP" evidence="13">
    <location>
        <begin position="192"/>
        <end position="244"/>
    </location>
</feature>
<dbReference type="Pfam" id="PF00512">
    <property type="entry name" value="HisKA"/>
    <property type="match status" value="1"/>
</dbReference>
<feature type="domain" description="Histidine kinase" evidence="12">
    <location>
        <begin position="266"/>
        <end position="475"/>
    </location>
</feature>
<dbReference type="InterPro" id="IPR036890">
    <property type="entry name" value="HATPase_C_sf"/>
</dbReference>
<dbReference type="InterPro" id="IPR005467">
    <property type="entry name" value="His_kinase_dom"/>
</dbReference>
<dbReference type="SUPFAM" id="SSF158472">
    <property type="entry name" value="HAMP domain-like"/>
    <property type="match status" value="1"/>
</dbReference>
<keyword evidence="7" id="KW-0418">Kinase</keyword>
<dbReference type="GO" id="GO:0005886">
    <property type="term" value="C:plasma membrane"/>
    <property type="evidence" value="ECO:0007669"/>
    <property type="project" value="TreeGrafter"/>
</dbReference>
<name>A0A0C1QWL0_9CLOT</name>
<dbReference type="SUPFAM" id="SSF47384">
    <property type="entry name" value="Homodimeric domain of signal transducing histidine kinase"/>
    <property type="match status" value="1"/>
</dbReference>
<evidence type="ECO:0000256" key="10">
    <source>
        <dbReference type="ARBA" id="ARBA00023136"/>
    </source>
</evidence>
<keyword evidence="10 11" id="KW-0472">Membrane</keyword>
<proteinExistence type="predicted"/>
<evidence type="ECO:0000256" key="7">
    <source>
        <dbReference type="ARBA" id="ARBA00022777"/>
    </source>
</evidence>
<dbReference type="InterPro" id="IPR003661">
    <property type="entry name" value="HisK_dim/P_dom"/>
</dbReference>
<evidence type="ECO:0000256" key="2">
    <source>
        <dbReference type="ARBA" id="ARBA00004141"/>
    </source>
</evidence>